<proteinExistence type="predicted"/>
<keyword evidence="1" id="KW-0863">Zinc-finger</keyword>
<reference evidence="4" key="1">
    <citation type="submission" date="2019-12" db="EMBL/GenBank/DDBJ databases">
        <title>An insight into the sialome of adult female Ixodes ricinus ticks feeding for 6 days.</title>
        <authorList>
            <person name="Perner J."/>
            <person name="Ribeiro J.M.C."/>
        </authorList>
    </citation>
    <scope>NUCLEOTIDE SEQUENCE</scope>
    <source>
        <strain evidence="4">Semi-engorged</strain>
        <tissue evidence="4">Salivary glands</tissue>
    </source>
</reference>
<sequence length="643" mass="70221">MRRSFRQFPELLLLDTGYAFAMAGGFSLVSLSGHDASGLGCPFAFAVLTRPIRMVLGLLLSVFASANPCASQVRVLLLGKEQLRLRGLGLYFEKADTTLLCHYHVIRSLLSKMEQLKLSGPEQERLCRTLRAMLACLHERSYSDNLKRLEQMDARFGRHFRRAWHERRDLWAGFRRGGIVPWCLGVNDRIEALVQFLQAVCGQSRSLCEAVCNLAYGAHGVLARTSTDAMLDEIREYNVHLLQHEARLLAACCDYAALHVLVQLRISRSHKFSAVQTDQCYVVNSAAGRGVVGPGSFACTCAFRQTYGLPCVHAFVLAHARGTTIPLEAVDQRWRRCGPFPVDLYQAASGPDGGGAEGAQAEHRERLSRVRDLVDSLTSLVVTSPPDDFAHMAALLGELYRTWAQDTRLQVSLCPKVKEELLDLDLSHKDVASGLEGSHAVLSDDDADMVRDGIDVFAGSEKREEPAAPLVKLPDEAVFGFSGGMFKEEGTRSGEEVYGLHSGDLSCFTTSIGTNAGPGPGDGRHLGDLFGYGSAADFPRGRDSPVLLSIKDDELGDGSKEVARIKCEWREPPFSGHWHGAILSSGDNEESYKLLDSIMEAEGSEKLDCVADDMMAAGSGQRLQADVEGSLLQDSKDAGEPAQ</sequence>
<evidence type="ECO:0000259" key="3">
    <source>
        <dbReference type="PROSITE" id="PS50966"/>
    </source>
</evidence>
<accession>A0A6B0VGD4</accession>
<feature type="domain" description="SWIM-type" evidence="3">
    <location>
        <begin position="281"/>
        <end position="322"/>
    </location>
</feature>
<dbReference type="EMBL" id="GIFC01018255">
    <property type="protein sequence ID" value="MXV00339.1"/>
    <property type="molecule type" value="Transcribed_RNA"/>
</dbReference>
<organism evidence="4">
    <name type="scientific">Ixodes ricinus</name>
    <name type="common">Common tick</name>
    <name type="synonym">Acarus ricinus</name>
    <dbReference type="NCBI Taxonomy" id="34613"/>
    <lineage>
        <taxon>Eukaryota</taxon>
        <taxon>Metazoa</taxon>
        <taxon>Ecdysozoa</taxon>
        <taxon>Arthropoda</taxon>
        <taxon>Chelicerata</taxon>
        <taxon>Arachnida</taxon>
        <taxon>Acari</taxon>
        <taxon>Parasitiformes</taxon>
        <taxon>Ixodida</taxon>
        <taxon>Ixodoidea</taxon>
        <taxon>Ixodidae</taxon>
        <taxon>Ixodinae</taxon>
        <taxon>Ixodes</taxon>
    </lineage>
</organism>
<dbReference type="InterPro" id="IPR048324">
    <property type="entry name" value="ZSWIM1-3_RNaseH-like"/>
</dbReference>
<dbReference type="Pfam" id="PF21056">
    <property type="entry name" value="ZSWIM1-3_RNaseH-like"/>
    <property type="match status" value="1"/>
</dbReference>
<evidence type="ECO:0000256" key="1">
    <source>
        <dbReference type="PROSITE-ProRule" id="PRU00325"/>
    </source>
</evidence>
<feature type="compositionally biased region" description="Basic and acidic residues" evidence="2">
    <location>
        <begin position="634"/>
        <end position="643"/>
    </location>
</feature>
<dbReference type="PANTHER" id="PTHR31569:SF4">
    <property type="entry name" value="SWIM-TYPE DOMAIN-CONTAINING PROTEIN"/>
    <property type="match status" value="1"/>
</dbReference>
<keyword evidence="1" id="KW-0479">Metal-binding</keyword>
<dbReference type="AlphaFoldDB" id="A0A6B0VGD4"/>
<evidence type="ECO:0000313" key="4">
    <source>
        <dbReference type="EMBL" id="MXV00339.1"/>
    </source>
</evidence>
<feature type="region of interest" description="Disordered" evidence="2">
    <location>
        <begin position="620"/>
        <end position="643"/>
    </location>
</feature>
<dbReference type="InterPro" id="IPR052579">
    <property type="entry name" value="Zinc_finger_SWIM"/>
</dbReference>
<dbReference type="PROSITE" id="PS50966">
    <property type="entry name" value="ZF_SWIM"/>
    <property type="match status" value="1"/>
</dbReference>
<dbReference type="InterPro" id="IPR007527">
    <property type="entry name" value="Znf_SWIM"/>
</dbReference>
<name>A0A6B0VGD4_IXORI</name>
<dbReference type="GO" id="GO:0008270">
    <property type="term" value="F:zinc ion binding"/>
    <property type="evidence" value="ECO:0007669"/>
    <property type="project" value="UniProtKB-KW"/>
</dbReference>
<dbReference type="PANTHER" id="PTHR31569">
    <property type="entry name" value="SWIM-TYPE DOMAIN-CONTAINING PROTEIN"/>
    <property type="match status" value="1"/>
</dbReference>
<keyword evidence="1" id="KW-0862">Zinc</keyword>
<protein>
    <submittedName>
        <fullName evidence="4">Putative conserved secreted protein</fullName>
    </submittedName>
</protein>
<evidence type="ECO:0000256" key="2">
    <source>
        <dbReference type="SAM" id="MobiDB-lite"/>
    </source>
</evidence>